<dbReference type="EMBL" id="CP108140">
    <property type="protein sequence ID" value="WTP87056.1"/>
    <property type="molecule type" value="Genomic_DNA"/>
</dbReference>
<name>A0AAU1HYE8_9ACTN</name>
<dbReference type="InterPro" id="IPR045851">
    <property type="entry name" value="AMP-bd_C_sf"/>
</dbReference>
<feature type="domain" description="AMP-binding enzyme C-terminal" evidence="4">
    <location>
        <begin position="426"/>
        <end position="501"/>
    </location>
</feature>
<protein>
    <submittedName>
        <fullName evidence="5">Amino acid adenylation domain-containing protein</fullName>
    </submittedName>
</protein>
<evidence type="ECO:0000256" key="2">
    <source>
        <dbReference type="ARBA" id="ARBA00022553"/>
    </source>
</evidence>
<evidence type="ECO:0000259" key="4">
    <source>
        <dbReference type="Pfam" id="PF13193"/>
    </source>
</evidence>
<dbReference type="Pfam" id="PF13193">
    <property type="entry name" value="AMP-binding_C"/>
    <property type="match status" value="1"/>
</dbReference>
<dbReference type="NCBIfam" id="TIGR01733">
    <property type="entry name" value="AA-adenyl-dom"/>
    <property type="match status" value="1"/>
</dbReference>
<dbReference type="PROSITE" id="PS00455">
    <property type="entry name" value="AMP_BINDING"/>
    <property type="match status" value="1"/>
</dbReference>
<feature type="domain" description="AMP-dependent synthetase/ligase" evidence="3">
    <location>
        <begin position="24"/>
        <end position="368"/>
    </location>
</feature>
<dbReference type="GO" id="GO:0044550">
    <property type="term" value="P:secondary metabolite biosynthetic process"/>
    <property type="evidence" value="ECO:0007669"/>
    <property type="project" value="TreeGrafter"/>
</dbReference>
<dbReference type="CDD" id="cd05930">
    <property type="entry name" value="A_NRPS"/>
    <property type="match status" value="1"/>
</dbReference>
<dbReference type="FunFam" id="3.40.50.980:FF:000001">
    <property type="entry name" value="Non-ribosomal peptide synthetase"/>
    <property type="match status" value="1"/>
</dbReference>
<organism evidence="5">
    <name type="scientific">Streptomyces sp. NBC_00180</name>
    <dbReference type="NCBI Taxonomy" id="2903632"/>
    <lineage>
        <taxon>Bacteria</taxon>
        <taxon>Bacillati</taxon>
        <taxon>Actinomycetota</taxon>
        <taxon>Actinomycetes</taxon>
        <taxon>Kitasatosporales</taxon>
        <taxon>Streptomycetaceae</taxon>
        <taxon>Streptomyces</taxon>
    </lineage>
</organism>
<dbReference type="Gene3D" id="2.30.38.10">
    <property type="entry name" value="Luciferase, Domain 3"/>
    <property type="match status" value="1"/>
</dbReference>
<accession>A0AAU1HYE8</accession>
<proteinExistence type="predicted"/>
<dbReference type="GO" id="GO:0005737">
    <property type="term" value="C:cytoplasm"/>
    <property type="evidence" value="ECO:0007669"/>
    <property type="project" value="TreeGrafter"/>
</dbReference>
<dbReference type="InterPro" id="IPR020845">
    <property type="entry name" value="AMP-binding_CS"/>
</dbReference>
<dbReference type="AlphaFoldDB" id="A0AAU1HYE8"/>
<evidence type="ECO:0000313" key="5">
    <source>
        <dbReference type="EMBL" id="WTP87056.1"/>
    </source>
</evidence>
<dbReference type="InterPro" id="IPR025110">
    <property type="entry name" value="AMP-bd_C"/>
</dbReference>
<dbReference type="Pfam" id="PF00501">
    <property type="entry name" value="AMP-binding"/>
    <property type="match status" value="1"/>
</dbReference>
<dbReference type="InterPro" id="IPR000873">
    <property type="entry name" value="AMP-dep_synth/lig_dom"/>
</dbReference>
<sequence length="537" mass="57506">MSLTEKLLAPSARTALVDPMVRFRYAVDSAPNRTAVHGSDRTLTFAELDYRTRQVAGRLADHGIGRGARVGVSLHRGADLVVALLAVWRVGAAYVPLDPAYPQDRLTYMVESADVRTVLAEADSGTAWPTGVATISLADAVSTQATDPDVVAAESPLTDPAYVIFTSGSTGMPKGVEATRGGVASLIADLEDAGYYGEQPRVVAWNASFSFDASVQQWARICRGDSIVVISDSERTDPDALRARLDEHAVDDLDLTPSHWTLLRETLLAPTADGRTLRLFMGGEPVPADVWKELGQARQDGMIEAINLYGPTECTVDSTATWITGEGPHIGRPLPGFAAYVLDDALRAAAVGEPGELYLAGAAVANGYVNRPALTAQRFVADPFAVGGRMYRTGDRVRLRPDGTIDYLGRSDRQIKIRGCRVELDEIETALAEHPDVGEAVVILHATATVGDQLVGYYVSSGERAPGARELQEHLAGLLPPYMIPSAFVMLTAMPLSVNGKVDHRALPVEALWSSAEVEEPQGEEPQGEIEMLIAGV</sequence>
<keyword evidence="2" id="KW-0597">Phosphoprotein</keyword>
<dbReference type="GO" id="GO:0043041">
    <property type="term" value="P:amino acid activation for nonribosomal peptide biosynthetic process"/>
    <property type="evidence" value="ECO:0007669"/>
    <property type="project" value="TreeGrafter"/>
</dbReference>
<dbReference type="InterPro" id="IPR010071">
    <property type="entry name" value="AA_adenyl_dom"/>
</dbReference>
<evidence type="ECO:0000256" key="1">
    <source>
        <dbReference type="ARBA" id="ARBA00022450"/>
    </source>
</evidence>
<reference evidence="5" key="1">
    <citation type="submission" date="2022-10" db="EMBL/GenBank/DDBJ databases">
        <title>The complete genomes of actinobacterial strains from the NBC collection.</title>
        <authorList>
            <person name="Joergensen T.S."/>
            <person name="Alvarez Arevalo M."/>
            <person name="Sterndorff E.B."/>
            <person name="Faurdal D."/>
            <person name="Vuksanovic O."/>
            <person name="Mourched A.-S."/>
            <person name="Charusanti P."/>
            <person name="Shaw S."/>
            <person name="Blin K."/>
            <person name="Weber T."/>
        </authorList>
    </citation>
    <scope>NUCLEOTIDE SEQUENCE</scope>
    <source>
        <strain evidence="5">NBC 00180</strain>
    </source>
</reference>
<evidence type="ECO:0000259" key="3">
    <source>
        <dbReference type="Pfam" id="PF00501"/>
    </source>
</evidence>
<gene>
    <name evidence="5" type="ORF">OG477_17510</name>
</gene>
<dbReference type="PANTHER" id="PTHR45527">
    <property type="entry name" value="NONRIBOSOMAL PEPTIDE SYNTHETASE"/>
    <property type="match status" value="1"/>
</dbReference>
<keyword evidence="1" id="KW-0596">Phosphopantetheine</keyword>
<dbReference type="PANTHER" id="PTHR45527:SF1">
    <property type="entry name" value="FATTY ACID SYNTHASE"/>
    <property type="match status" value="1"/>
</dbReference>
<dbReference type="Gene3D" id="3.40.50.980">
    <property type="match status" value="2"/>
</dbReference>
<dbReference type="Gene3D" id="3.30.300.30">
    <property type="match status" value="1"/>
</dbReference>
<dbReference type="FunFam" id="3.30.300.30:FF:000010">
    <property type="entry name" value="Enterobactin synthetase component F"/>
    <property type="match status" value="1"/>
</dbReference>
<dbReference type="GO" id="GO:0031177">
    <property type="term" value="F:phosphopantetheine binding"/>
    <property type="evidence" value="ECO:0007669"/>
    <property type="project" value="TreeGrafter"/>
</dbReference>
<dbReference type="SUPFAM" id="SSF56801">
    <property type="entry name" value="Acetyl-CoA synthetase-like"/>
    <property type="match status" value="1"/>
</dbReference>